<dbReference type="EMBL" id="JRES01000668">
    <property type="protein sequence ID" value="KNC29426.1"/>
    <property type="molecule type" value="Genomic_DNA"/>
</dbReference>
<dbReference type="AlphaFoldDB" id="A0A0L0CB04"/>
<evidence type="ECO:0000313" key="2">
    <source>
        <dbReference type="Proteomes" id="UP000037069"/>
    </source>
</evidence>
<protein>
    <submittedName>
        <fullName evidence="1">Uncharacterized protein</fullName>
    </submittedName>
</protein>
<sequence>MEMLPVSLISQDYELSTRKSGTTGGQLTAGLVLAGQLVEGGHLPVYPEDRFHPVLGFLAGLCIRLESLLPVFPQRGYYGKRLDTSAKCLYMDVPVQIAPEFFIEGFRGDGVHVKHSTFVYTLPVCIDIEGAFHNVQTDTIFQCLDQF</sequence>
<keyword evidence="2" id="KW-1185">Reference proteome</keyword>
<accession>A0A0L0CB04</accession>
<gene>
    <name evidence="1" type="ORF">FF38_06587</name>
</gene>
<name>A0A0L0CB04_LUCCU</name>
<dbReference type="Proteomes" id="UP000037069">
    <property type="component" value="Unassembled WGS sequence"/>
</dbReference>
<evidence type="ECO:0000313" key="1">
    <source>
        <dbReference type="EMBL" id="KNC29426.1"/>
    </source>
</evidence>
<reference evidence="1 2" key="1">
    <citation type="journal article" date="2015" name="Nat. Commun.">
        <title>Lucilia cuprina genome unlocks parasitic fly biology to underpin future interventions.</title>
        <authorList>
            <person name="Anstead C.A."/>
            <person name="Korhonen P.K."/>
            <person name="Young N.D."/>
            <person name="Hall R.S."/>
            <person name="Jex A.R."/>
            <person name="Murali S.C."/>
            <person name="Hughes D.S."/>
            <person name="Lee S.F."/>
            <person name="Perry T."/>
            <person name="Stroehlein A.J."/>
            <person name="Ansell B.R."/>
            <person name="Breugelmans B."/>
            <person name="Hofmann A."/>
            <person name="Qu J."/>
            <person name="Dugan S."/>
            <person name="Lee S.L."/>
            <person name="Chao H."/>
            <person name="Dinh H."/>
            <person name="Han Y."/>
            <person name="Doddapaneni H.V."/>
            <person name="Worley K.C."/>
            <person name="Muzny D.M."/>
            <person name="Ioannidis P."/>
            <person name="Waterhouse R.M."/>
            <person name="Zdobnov E.M."/>
            <person name="James P.J."/>
            <person name="Bagnall N.H."/>
            <person name="Kotze A.C."/>
            <person name="Gibbs R.A."/>
            <person name="Richards S."/>
            <person name="Batterham P."/>
            <person name="Gasser R.B."/>
        </authorList>
    </citation>
    <scope>NUCLEOTIDE SEQUENCE [LARGE SCALE GENOMIC DNA]</scope>
    <source>
        <strain evidence="1 2">LS</strain>
        <tissue evidence="1">Full body</tissue>
    </source>
</reference>
<organism evidence="1 2">
    <name type="scientific">Lucilia cuprina</name>
    <name type="common">Green bottle fly</name>
    <name type="synonym">Australian sheep blowfly</name>
    <dbReference type="NCBI Taxonomy" id="7375"/>
    <lineage>
        <taxon>Eukaryota</taxon>
        <taxon>Metazoa</taxon>
        <taxon>Ecdysozoa</taxon>
        <taxon>Arthropoda</taxon>
        <taxon>Hexapoda</taxon>
        <taxon>Insecta</taxon>
        <taxon>Pterygota</taxon>
        <taxon>Neoptera</taxon>
        <taxon>Endopterygota</taxon>
        <taxon>Diptera</taxon>
        <taxon>Brachycera</taxon>
        <taxon>Muscomorpha</taxon>
        <taxon>Oestroidea</taxon>
        <taxon>Calliphoridae</taxon>
        <taxon>Luciliinae</taxon>
        <taxon>Lucilia</taxon>
    </lineage>
</organism>
<comment type="caution">
    <text evidence="1">The sequence shown here is derived from an EMBL/GenBank/DDBJ whole genome shotgun (WGS) entry which is preliminary data.</text>
</comment>
<proteinExistence type="predicted"/>